<evidence type="ECO:0000313" key="2">
    <source>
        <dbReference type="EMBL" id="QHS88569.1"/>
    </source>
</evidence>
<organism evidence="2">
    <name type="scientific">viral metagenome</name>
    <dbReference type="NCBI Taxonomy" id="1070528"/>
    <lineage>
        <taxon>unclassified sequences</taxon>
        <taxon>metagenomes</taxon>
        <taxon>organismal metagenomes</taxon>
    </lineage>
</organism>
<feature type="region of interest" description="Disordered" evidence="1">
    <location>
        <begin position="195"/>
        <end position="219"/>
    </location>
</feature>
<name>A0A6C0BAH3_9ZZZZ</name>
<evidence type="ECO:0000256" key="1">
    <source>
        <dbReference type="SAM" id="MobiDB-lite"/>
    </source>
</evidence>
<sequence length="254" mass="30078">MDLNIDNYSLQELLKLFKLDDNFTQAEFKYARRIVHALHPDKCDKEIKYYLFFKKAYELLESVNSFKHKIENNVDAQLTFDEIIDGMTDHDKKTIVDSLSVNPNFNKDFNTLFEKYYLKEDDTGYGNWLQSNDDMDVSYADRKKQSRAIVVTTIDECPKDNYTDLKNAYTVNSVLGVSEEDFVQRHKNIQELKRERDTQNLTPLNNEEASQQLAQQEERESKWATQQAFKFVKQTEKNKTQQQSFWSHLLTLKH</sequence>
<protein>
    <recommendedName>
        <fullName evidence="3">J domain-containing protein</fullName>
    </recommendedName>
</protein>
<evidence type="ECO:0008006" key="3">
    <source>
        <dbReference type="Google" id="ProtNLM"/>
    </source>
</evidence>
<accession>A0A6C0BAH3</accession>
<dbReference type="EMBL" id="MN739099">
    <property type="protein sequence ID" value="QHS88569.1"/>
    <property type="molecule type" value="Genomic_DNA"/>
</dbReference>
<dbReference type="AlphaFoldDB" id="A0A6C0BAH3"/>
<reference evidence="2" key="1">
    <citation type="journal article" date="2020" name="Nature">
        <title>Giant virus diversity and host interactions through global metagenomics.</title>
        <authorList>
            <person name="Schulz F."/>
            <person name="Roux S."/>
            <person name="Paez-Espino D."/>
            <person name="Jungbluth S."/>
            <person name="Walsh D.A."/>
            <person name="Denef V.J."/>
            <person name="McMahon K.D."/>
            <person name="Konstantinidis K.T."/>
            <person name="Eloe-Fadrosh E.A."/>
            <person name="Kyrpides N.C."/>
            <person name="Woyke T."/>
        </authorList>
    </citation>
    <scope>NUCLEOTIDE SEQUENCE</scope>
    <source>
        <strain evidence="2">GVMAG-M-3300010158-55</strain>
    </source>
</reference>
<proteinExistence type="predicted"/>